<feature type="region of interest" description="Disordered" evidence="1">
    <location>
        <begin position="30"/>
        <end position="60"/>
    </location>
</feature>
<dbReference type="Proteomes" id="UP001271007">
    <property type="component" value="Unassembled WGS sequence"/>
</dbReference>
<feature type="compositionally biased region" description="Polar residues" evidence="1">
    <location>
        <begin position="100"/>
        <end position="124"/>
    </location>
</feature>
<feature type="compositionally biased region" description="Low complexity" evidence="1">
    <location>
        <begin position="140"/>
        <end position="150"/>
    </location>
</feature>
<gene>
    <name evidence="2" type="ORF">LTR09_000254</name>
</gene>
<accession>A0AAJ0GJD2</accession>
<dbReference type="InterPro" id="IPR021833">
    <property type="entry name" value="DUF3425"/>
</dbReference>
<dbReference type="PANTHER" id="PTHR38116">
    <property type="entry name" value="CHROMOSOME 7, WHOLE GENOME SHOTGUN SEQUENCE"/>
    <property type="match status" value="1"/>
</dbReference>
<keyword evidence="3" id="KW-1185">Reference proteome</keyword>
<evidence type="ECO:0008006" key="4">
    <source>
        <dbReference type="Google" id="ProtNLM"/>
    </source>
</evidence>
<organism evidence="2 3">
    <name type="scientific">Extremus antarcticus</name>
    <dbReference type="NCBI Taxonomy" id="702011"/>
    <lineage>
        <taxon>Eukaryota</taxon>
        <taxon>Fungi</taxon>
        <taxon>Dikarya</taxon>
        <taxon>Ascomycota</taxon>
        <taxon>Pezizomycotina</taxon>
        <taxon>Dothideomycetes</taxon>
        <taxon>Dothideomycetidae</taxon>
        <taxon>Mycosphaerellales</taxon>
        <taxon>Extremaceae</taxon>
        <taxon>Extremus</taxon>
    </lineage>
</organism>
<name>A0AAJ0GJD2_9PEZI</name>
<feature type="compositionally biased region" description="Low complexity" evidence="1">
    <location>
        <begin position="38"/>
        <end position="47"/>
    </location>
</feature>
<dbReference type="AlphaFoldDB" id="A0AAJ0GJD2"/>
<dbReference type="EMBL" id="JAWDJX010000001">
    <property type="protein sequence ID" value="KAK3058689.1"/>
    <property type="molecule type" value="Genomic_DNA"/>
</dbReference>
<evidence type="ECO:0000313" key="3">
    <source>
        <dbReference type="Proteomes" id="UP001271007"/>
    </source>
</evidence>
<evidence type="ECO:0000313" key="2">
    <source>
        <dbReference type="EMBL" id="KAK3058689.1"/>
    </source>
</evidence>
<reference evidence="2" key="1">
    <citation type="submission" date="2023-04" db="EMBL/GenBank/DDBJ databases">
        <title>Black Yeasts Isolated from many extreme environments.</title>
        <authorList>
            <person name="Coleine C."/>
            <person name="Stajich J.E."/>
            <person name="Selbmann L."/>
        </authorList>
    </citation>
    <scope>NUCLEOTIDE SEQUENCE</scope>
    <source>
        <strain evidence="2">CCFEE 5312</strain>
    </source>
</reference>
<dbReference type="Pfam" id="PF11905">
    <property type="entry name" value="DUF3425"/>
    <property type="match status" value="1"/>
</dbReference>
<evidence type="ECO:0000256" key="1">
    <source>
        <dbReference type="SAM" id="MobiDB-lite"/>
    </source>
</evidence>
<sequence>MDRVHKQSLVAISRLIPGQSSAGNENIIASRQNKTNRRQLQNRVNQRAFRQRQRTSDAERALEWPANTVADEEAEVANDVDDANSVSSVSGVDRPPFLVSRTQSAPAATTLGSKNAASGTTAAGSRNEEQPRFLSRRTKSATATAPASASGEAGHDYFSHAGETSTLLQREPPSGPPVFERDELSLLIQRNVMDGASANAQHLGINPNNLLEGVRGNTLSREELISSDSLKPGKLQGEVQHHAIIDILPCPQLRHQLLQALAAGTLDEERFCEEVRESGALNVEGCRCGLLCWGAPDDLADWEMSEPFVRRWSFVLSGCERLFESTNLWRSRRSEKAIGVSP</sequence>
<protein>
    <recommendedName>
        <fullName evidence="4">BZIP domain-containing protein</fullName>
    </recommendedName>
</protein>
<feature type="region of interest" description="Disordered" evidence="1">
    <location>
        <begin position="75"/>
        <end position="158"/>
    </location>
</feature>
<dbReference type="PANTHER" id="PTHR38116:SF1">
    <property type="entry name" value="BZIP DOMAIN-CONTAINING PROTEIN"/>
    <property type="match status" value="1"/>
</dbReference>
<proteinExistence type="predicted"/>
<comment type="caution">
    <text evidence="2">The sequence shown here is derived from an EMBL/GenBank/DDBJ whole genome shotgun (WGS) entry which is preliminary data.</text>
</comment>